<sequence>MQKEQVVRLLMVEDSMETAEQLVSMLRNGGIPVRPSRAESLPQLTQMITDTPPDLVLCSSANRRPTLTETVEAVVRSGKDIAVIALLAEVNEETMMNVFQTGARAAAIRSRPEHVQRIVKREFEDVSMRRAVRKLEIALREVEKRCDALLDSSSEPIAFIHEGMHVRANRAYLEMFGYESFEEIEGNPMLDMIGGGHADSFKTLLKRLSKGEDPPDRLEIKAQKLDGSEFDAVMVFDKATFEGEPCLQITFRQNEGSAEQAAELARLKQIDMATGMLNRAHFLIEIDRIAAEAASGKSDLALVLVEPDGYKKVLETVGVANADLLLADVAKVIQQALGNKAIIGRIGEHTFAAILSRVSHDQAEAAFKKLLSAFVEHVFELNQRSINVLVSAGGLLIGEKIAKPESIMAEAASALRTAQAEGGNRLTVHDPAAQEKADAEKHRAWLNLVKDALAHDGFVLFYQPVISLQGEDGEFYEILIRLHGPKGEIMPNFFLPIADRHGLMPAIDRWVISKAIRVAMEREREKRRSTFFIKITPKSIEDPKLIPWIGAQLAQARLRAQSLVFEMPESKIGASISSVREFRKGLQQLNCAFAIEQYGSGLNSQQTLKLVDPDYIKIDRTYMAELPRNKDNQAKIREICDMARSIDKVTIAEFVEDAASMSILFSCGVNFVQGNFLQEPEKVMAYDFG</sequence>
<dbReference type="InterPro" id="IPR000160">
    <property type="entry name" value="GGDEF_dom"/>
</dbReference>
<dbReference type="Proteomes" id="UP000241074">
    <property type="component" value="Chromosome"/>
</dbReference>
<dbReference type="CDD" id="cd00156">
    <property type="entry name" value="REC"/>
    <property type="match status" value="1"/>
</dbReference>
<feature type="domain" description="Response regulatory" evidence="2">
    <location>
        <begin position="8"/>
        <end position="126"/>
    </location>
</feature>
<dbReference type="AlphaFoldDB" id="A0A2P1PTE2"/>
<dbReference type="InterPro" id="IPR035965">
    <property type="entry name" value="PAS-like_dom_sf"/>
</dbReference>
<dbReference type="Pfam" id="PF00563">
    <property type="entry name" value="EAL"/>
    <property type="match status" value="1"/>
</dbReference>
<dbReference type="OrthoDB" id="7052318at2"/>
<keyword evidence="6" id="KW-1185">Reference proteome</keyword>
<dbReference type="PANTHER" id="PTHR33121:SF79">
    <property type="entry name" value="CYCLIC DI-GMP PHOSPHODIESTERASE PDED-RELATED"/>
    <property type="match status" value="1"/>
</dbReference>
<dbReference type="PROSITE" id="PS50110">
    <property type="entry name" value="RESPONSE_REGULATORY"/>
    <property type="match status" value="1"/>
</dbReference>
<dbReference type="InterPro" id="IPR011006">
    <property type="entry name" value="CheY-like_superfamily"/>
</dbReference>
<dbReference type="KEGG" id="xba:C7S18_13180"/>
<dbReference type="SMART" id="SM00267">
    <property type="entry name" value="GGDEF"/>
    <property type="match status" value="1"/>
</dbReference>
<evidence type="ECO:0000259" key="3">
    <source>
        <dbReference type="PROSITE" id="PS50883"/>
    </source>
</evidence>
<proteinExistence type="predicted"/>
<dbReference type="NCBIfam" id="TIGR00229">
    <property type="entry name" value="sensory_box"/>
    <property type="match status" value="1"/>
</dbReference>
<dbReference type="SUPFAM" id="SSF55785">
    <property type="entry name" value="PYP-like sensor domain (PAS domain)"/>
    <property type="match status" value="1"/>
</dbReference>
<dbReference type="SUPFAM" id="SSF55073">
    <property type="entry name" value="Nucleotide cyclase"/>
    <property type="match status" value="1"/>
</dbReference>
<dbReference type="InterPro" id="IPR043128">
    <property type="entry name" value="Rev_trsase/Diguanyl_cyclase"/>
</dbReference>
<dbReference type="PROSITE" id="PS50887">
    <property type="entry name" value="GGDEF"/>
    <property type="match status" value="1"/>
</dbReference>
<dbReference type="PANTHER" id="PTHR33121">
    <property type="entry name" value="CYCLIC DI-GMP PHOSPHODIESTERASE PDEF"/>
    <property type="match status" value="1"/>
</dbReference>
<evidence type="ECO:0000259" key="2">
    <source>
        <dbReference type="PROSITE" id="PS50110"/>
    </source>
</evidence>
<dbReference type="NCBIfam" id="TIGR00254">
    <property type="entry name" value="GGDEF"/>
    <property type="match status" value="1"/>
</dbReference>
<reference evidence="5 6" key="1">
    <citation type="submission" date="2018-03" db="EMBL/GenBank/DDBJ databases">
        <title>Ahniella affigens gen. nov., sp. nov., a gammaproteobacterium isolated from sandy soil near a stream.</title>
        <authorList>
            <person name="Ko Y."/>
            <person name="Kim J.-H."/>
        </authorList>
    </citation>
    <scope>NUCLEOTIDE SEQUENCE [LARGE SCALE GENOMIC DNA]</scope>
    <source>
        <strain evidence="5 6">D13</strain>
    </source>
</reference>
<dbReference type="Gene3D" id="3.40.50.2300">
    <property type="match status" value="1"/>
</dbReference>
<dbReference type="InterPro" id="IPR029787">
    <property type="entry name" value="Nucleotide_cyclase"/>
</dbReference>
<accession>A0A2P1PTE2</accession>
<dbReference type="GO" id="GO:0000160">
    <property type="term" value="P:phosphorelay signal transduction system"/>
    <property type="evidence" value="ECO:0007669"/>
    <property type="project" value="InterPro"/>
</dbReference>
<dbReference type="Gene3D" id="3.20.20.450">
    <property type="entry name" value="EAL domain"/>
    <property type="match status" value="1"/>
</dbReference>
<dbReference type="InterPro" id="IPR050706">
    <property type="entry name" value="Cyclic-di-GMP_PDE-like"/>
</dbReference>
<evidence type="ECO:0000313" key="5">
    <source>
        <dbReference type="EMBL" id="AVP98092.1"/>
    </source>
</evidence>
<dbReference type="SUPFAM" id="SSF141868">
    <property type="entry name" value="EAL domain-like"/>
    <property type="match status" value="1"/>
</dbReference>
<comment type="caution">
    <text evidence="1">Lacks conserved residue(s) required for the propagation of feature annotation.</text>
</comment>
<reference evidence="5 6" key="2">
    <citation type="submission" date="2018-03" db="EMBL/GenBank/DDBJ databases">
        <authorList>
            <person name="Keele B.F."/>
        </authorList>
    </citation>
    <scope>NUCLEOTIDE SEQUENCE [LARGE SCALE GENOMIC DNA]</scope>
    <source>
        <strain evidence="5 6">D13</strain>
    </source>
</reference>
<dbReference type="GO" id="GO:0071111">
    <property type="term" value="F:cyclic-guanylate-specific phosphodiesterase activity"/>
    <property type="evidence" value="ECO:0007669"/>
    <property type="project" value="InterPro"/>
</dbReference>
<dbReference type="InterPro" id="IPR001633">
    <property type="entry name" value="EAL_dom"/>
</dbReference>
<protein>
    <submittedName>
        <fullName evidence="5">Diguanylate cyclase</fullName>
    </submittedName>
</protein>
<dbReference type="SUPFAM" id="SSF52172">
    <property type="entry name" value="CheY-like"/>
    <property type="match status" value="1"/>
</dbReference>
<feature type="domain" description="GGDEF" evidence="4">
    <location>
        <begin position="298"/>
        <end position="431"/>
    </location>
</feature>
<dbReference type="Gene3D" id="3.30.70.270">
    <property type="match status" value="1"/>
</dbReference>
<dbReference type="SMART" id="SM00052">
    <property type="entry name" value="EAL"/>
    <property type="match status" value="1"/>
</dbReference>
<evidence type="ECO:0000256" key="1">
    <source>
        <dbReference type="PROSITE-ProRule" id="PRU00169"/>
    </source>
</evidence>
<dbReference type="Gene3D" id="3.30.450.20">
    <property type="entry name" value="PAS domain"/>
    <property type="match status" value="1"/>
</dbReference>
<evidence type="ECO:0000313" key="6">
    <source>
        <dbReference type="Proteomes" id="UP000241074"/>
    </source>
</evidence>
<dbReference type="InterPro" id="IPR035919">
    <property type="entry name" value="EAL_sf"/>
</dbReference>
<dbReference type="EMBL" id="CP027860">
    <property type="protein sequence ID" value="AVP98092.1"/>
    <property type="molecule type" value="Genomic_DNA"/>
</dbReference>
<dbReference type="CDD" id="cd01948">
    <property type="entry name" value="EAL"/>
    <property type="match status" value="1"/>
</dbReference>
<feature type="domain" description="EAL" evidence="3">
    <location>
        <begin position="442"/>
        <end position="689"/>
    </location>
</feature>
<organism evidence="5 6">
    <name type="scientific">Ahniella affigens</name>
    <dbReference type="NCBI Taxonomy" id="2021234"/>
    <lineage>
        <taxon>Bacteria</taxon>
        <taxon>Pseudomonadati</taxon>
        <taxon>Pseudomonadota</taxon>
        <taxon>Gammaproteobacteria</taxon>
        <taxon>Lysobacterales</taxon>
        <taxon>Rhodanobacteraceae</taxon>
        <taxon>Ahniella</taxon>
    </lineage>
</organism>
<dbReference type="InterPro" id="IPR001789">
    <property type="entry name" value="Sig_transdc_resp-reg_receiver"/>
</dbReference>
<dbReference type="Pfam" id="PF00990">
    <property type="entry name" value="GGDEF"/>
    <property type="match status" value="1"/>
</dbReference>
<dbReference type="InterPro" id="IPR000014">
    <property type="entry name" value="PAS"/>
</dbReference>
<dbReference type="RefSeq" id="WP_106892012.1">
    <property type="nucleotide sequence ID" value="NZ_CP027860.1"/>
</dbReference>
<name>A0A2P1PTE2_9GAMM</name>
<gene>
    <name evidence="5" type="ORF">C7S18_13180</name>
</gene>
<evidence type="ECO:0000259" key="4">
    <source>
        <dbReference type="PROSITE" id="PS50887"/>
    </source>
</evidence>
<dbReference type="CDD" id="cd01949">
    <property type="entry name" value="GGDEF"/>
    <property type="match status" value="1"/>
</dbReference>
<dbReference type="PROSITE" id="PS50883">
    <property type="entry name" value="EAL"/>
    <property type="match status" value="1"/>
</dbReference>